<accession>A0A397JQQ3</accession>
<organism evidence="1 2">
    <name type="scientific">Diversispora epigaea</name>
    <dbReference type="NCBI Taxonomy" id="1348612"/>
    <lineage>
        <taxon>Eukaryota</taxon>
        <taxon>Fungi</taxon>
        <taxon>Fungi incertae sedis</taxon>
        <taxon>Mucoromycota</taxon>
        <taxon>Glomeromycotina</taxon>
        <taxon>Glomeromycetes</taxon>
        <taxon>Diversisporales</taxon>
        <taxon>Diversisporaceae</taxon>
        <taxon>Diversispora</taxon>
    </lineage>
</organism>
<dbReference type="AlphaFoldDB" id="A0A397JQQ3"/>
<reference evidence="1 2" key="1">
    <citation type="submission" date="2018-08" db="EMBL/GenBank/DDBJ databases">
        <title>Genome and evolution of the arbuscular mycorrhizal fungus Diversispora epigaea (formerly Glomus versiforme) and its bacterial endosymbionts.</title>
        <authorList>
            <person name="Sun X."/>
            <person name="Fei Z."/>
            <person name="Harrison M."/>
        </authorList>
    </citation>
    <scope>NUCLEOTIDE SEQUENCE [LARGE SCALE GENOMIC DNA]</scope>
    <source>
        <strain evidence="1 2">IT104</strain>
    </source>
</reference>
<name>A0A397JQQ3_9GLOM</name>
<dbReference type="EMBL" id="PQFF01000001">
    <property type="protein sequence ID" value="RHZ90261.1"/>
    <property type="molecule type" value="Genomic_DNA"/>
</dbReference>
<comment type="caution">
    <text evidence="1">The sequence shown here is derived from an EMBL/GenBank/DDBJ whole genome shotgun (WGS) entry which is preliminary data.</text>
</comment>
<keyword evidence="2" id="KW-1185">Reference proteome</keyword>
<proteinExistence type="predicted"/>
<dbReference type="OrthoDB" id="2447639at2759"/>
<dbReference type="Proteomes" id="UP000266861">
    <property type="component" value="Unassembled WGS sequence"/>
</dbReference>
<sequence length="119" mass="13849">MAEHHSIKNNKSRKGKNVLIFPVSAVTSTPLDRDKHDVDFNDKQTVDNMYYQELSLVETLLSSVIEKLANSKNGIARYWILFLPENNLHNPIKRLFTNEEWLTMESNWKKVDKKITTSS</sequence>
<evidence type="ECO:0000313" key="2">
    <source>
        <dbReference type="Proteomes" id="UP000266861"/>
    </source>
</evidence>
<gene>
    <name evidence="1" type="ORF">Glove_1g37</name>
</gene>
<protein>
    <submittedName>
        <fullName evidence="1">Uncharacterized protein</fullName>
    </submittedName>
</protein>
<evidence type="ECO:0000313" key="1">
    <source>
        <dbReference type="EMBL" id="RHZ90261.1"/>
    </source>
</evidence>